<feature type="active site" description="Proton acceptor; specific for (R)-substrate epimerization" evidence="5">
    <location>
        <position position="154"/>
    </location>
</feature>
<dbReference type="AlphaFoldDB" id="A0A829YJT4"/>
<evidence type="ECO:0000256" key="2">
    <source>
        <dbReference type="ARBA" id="ARBA00022723"/>
    </source>
</evidence>
<keyword evidence="3 6" id="KW-0460">Magnesium</keyword>
<dbReference type="SFLD" id="SFLDG00180">
    <property type="entry name" value="muconate_cycloisomerase"/>
    <property type="match status" value="1"/>
</dbReference>
<feature type="binding site" evidence="6">
    <location>
        <position position="207"/>
    </location>
    <ligand>
        <name>Mg(2+)</name>
        <dbReference type="ChEBI" id="CHEBI:18420"/>
    </ligand>
</feature>
<dbReference type="Gene3D" id="3.30.390.10">
    <property type="entry name" value="Enolase-like, N-terminal domain"/>
    <property type="match status" value="1"/>
</dbReference>
<dbReference type="InterPro" id="IPR029065">
    <property type="entry name" value="Enolase_C-like"/>
</dbReference>
<evidence type="ECO:0000259" key="8">
    <source>
        <dbReference type="SMART" id="SM00922"/>
    </source>
</evidence>
<dbReference type="CDD" id="cd03319">
    <property type="entry name" value="L-Ala-DL-Glu_epimerase"/>
    <property type="match status" value="1"/>
</dbReference>
<feature type="domain" description="Mandelate racemase/muconate lactonizing enzyme C-terminal" evidence="8">
    <location>
        <begin position="135"/>
        <end position="228"/>
    </location>
</feature>
<comment type="caution">
    <text evidence="9">The sequence shown here is derived from an EMBL/GenBank/DDBJ whole genome shotgun (WGS) entry which is preliminary data.</text>
</comment>
<dbReference type="GO" id="GO:0046872">
    <property type="term" value="F:metal ion binding"/>
    <property type="evidence" value="ECO:0007669"/>
    <property type="project" value="UniProtKB-KW"/>
</dbReference>
<dbReference type="EC" id="5.1.1.-" evidence="7"/>
<protein>
    <recommendedName>
        <fullName evidence="7">Dipeptide epimerase</fullName>
        <ecNumber evidence="7">5.1.1.-</ecNumber>
    </recommendedName>
</protein>
<dbReference type="SUPFAM" id="SSF54826">
    <property type="entry name" value="Enolase N-terminal domain-like"/>
    <property type="match status" value="1"/>
</dbReference>
<dbReference type="InterPro" id="IPR034593">
    <property type="entry name" value="DgoD-like"/>
</dbReference>
<dbReference type="PANTHER" id="PTHR48080:SF3">
    <property type="entry name" value="ENOLASE SUPERFAMILY MEMBER DDB_G0284701"/>
    <property type="match status" value="1"/>
</dbReference>
<dbReference type="InterPro" id="IPR013342">
    <property type="entry name" value="Mandelate_racemase_C"/>
</dbReference>
<dbReference type="InterPro" id="IPR029017">
    <property type="entry name" value="Enolase-like_N"/>
</dbReference>
<dbReference type="SMART" id="SM00922">
    <property type="entry name" value="MR_MLE"/>
    <property type="match status" value="1"/>
</dbReference>
<dbReference type="GO" id="GO:0009063">
    <property type="term" value="P:amino acid catabolic process"/>
    <property type="evidence" value="ECO:0007669"/>
    <property type="project" value="InterPro"/>
</dbReference>
<evidence type="ECO:0000313" key="10">
    <source>
        <dbReference type="Proteomes" id="UP000445000"/>
    </source>
</evidence>
<feature type="binding site" evidence="6">
    <location>
        <position position="181"/>
    </location>
    <ligand>
        <name>Mg(2+)</name>
        <dbReference type="ChEBI" id="CHEBI:18420"/>
    </ligand>
</feature>
<keyword evidence="10" id="KW-1185">Reference proteome</keyword>
<keyword evidence="4 7" id="KW-0413">Isomerase</keyword>
<dbReference type="InterPro" id="IPR036849">
    <property type="entry name" value="Enolase-like_C_sf"/>
</dbReference>
<dbReference type="RefSeq" id="WP_161815249.1">
    <property type="nucleotide sequence ID" value="NZ_BLJN01000006.1"/>
</dbReference>
<dbReference type="SUPFAM" id="SSF51604">
    <property type="entry name" value="Enolase C-terminal domain-like"/>
    <property type="match status" value="1"/>
</dbReference>
<dbReference type="PANTHER" id="PTHR48080">
    <property type="entry name" value="D-GALACTONATE DEHYDRATASE-RELATED"/>
    <property type="match status" value="1"/>
</dbReference>
<evidence type="ECO:0000313" key="9">
    <source>
        <dbReference type="EMBL" id="GFE83654.1"/>
    </source>
</evidence>
<dbReference type="InterPro" id="IPR013341">
    <property type="entry name" value="Mandelate_racemase_N_dom"/>
</dbReference>
<dbReference type="InterPro" id="IPR034603">
    <property type="entry name" value="Dipeptide_epimerase"/>
</dbReference>
<gene>
    <name evidence="9" type="ORF">GCM10011487_56540</name>
</gene>
<dbReference type="Gene3D" id="3.20.20.120">
    <property type="entry name" value="Enolase-like C-terminal domain"/>
    <property type="match status" value="1"/>
</dbReference>
<dbReference type="EMBL" id="BLJN01000006">
    <property type="protein sequence ID" value="GFE83654.1"/>
    <property type="molecule type" value="Genomic_DNA"/>
</dbReference>
<evidence type="ECO:0000256" key="1">
    <source>
        <dbReference type="ARBA" id="ARBA00008031"/>
    </source>
</evidence>
<comment type="similarity">
    <text evidence="1 7">Belongs to the mandelate racemase/muconate lactonizing enzyme family.</text>
</comment>
<sequence>MSSTIPLKMQVEIERLRLKSPFRIAGYTFNDVPVAVVTLHSERACGRGEAAGVYYLNDPPEQIVRTLESHRSTIERGIDREQLRQLLPLGGARNAMDCALWELEARHSGKHVWTLCGIDQAVPRITTFTLSADEPAAVLRSAEALPHAQALKLKLDGDVQMDKERVRVVRKLRPDAWIGVDANQGYTLKSLNAVMPTFVEAGVKLIEQPLRRGHEAELEGFDSPIPLAADESVQGLTDVPGLVGRFQVVNIKLDKCGGLTEALAMVREARRLGLQVMVGNMMGSSLATAPAFVVAQLCDYVDLDGSVFLAEDRRPGVTYQDGKVHCPSSLWGDVK</sequence>
<dbReference type="InterPro" id="IPR018110">
    <property type="entry name" value="Mandel_Rmase/mucon_lact_enz_CS"/>
</dbReference>
<evidence type="ECO:0000256" key="6">
    <source>
        <dbReference type="PIRSR" id="PIRSR634603-3"/>
    </source>
</evidence>
<evidence type="ECO:0000256" key="3">
    <source>
        <dbReference type="ARBA" id="ARBA00022842"/>
    </source>
</evidence>
<feature type="binding site" evidence="6">
    <location>
        <position position="230"/>
    </location>
    <ligand>
        <name>Mg(2+)</name>
        <dbReference type="ChEBI" id="CHEBI:18420"/>
    </ligand>
</feature>
<evidence type="ECO:0000256" key="5">
    <source>
        <dbReference type="PIRSR" id="PIRSR634603-1"/>
    </source>
</evidence>
<reference evidence="10" key="1">
    <citation type="submission" date="2020-01" db="EMBL/GenBank/DDBJ databases">
        <title>'Steroidobacter agaridevorans' sp. nov., agar-degrading bacteria isolated from rhizosphere soils.</title>
        <authorList>
            <person name="Ikenaga M."/>
            <person name="Kataoka M."/>
            <person name="Murouchi A."/>
            <person name="Katsuragi S."/>
            <person name="Sakai M."/>
        </authorList>
    </citation>
    <scope>NUCLEOTIDE SEQUENCE [LARGE SCALE GENOMIC DNA]</scope>
    <source>
        <strain evidence="10">YU21-B</strain>
    </source>
</reference>
<evidence type="ECO:0000256" key="4">
    <source>
        <dbReference type="ARBA" id="ARBA00023235"/>
    </source>
</evidence>
<keyword evidence="2 6" id="KW-0479">Metal-binding</keyword>
<comment type="cofactor">
    <cofactor evidence="6 7">
        <name>Mg(2+)</name>
        <dbReference type="ChEBI" id="CHEBI:18420"/>
    </cofactor>
    <text evidence="6 7">Binds 1 Mg(2+) ion per subunit.</text>
</comment>
<dbReference type="Pfam" id="PF02746">
    <property type="entry name" value="MR_MLE_N"/>
    <property type="match status" value="1"/>
</dbReference>
<dbReference type="Proteomes" id="UP000445000">
    <property type="component" value="Unassembled WGS sequence"/>
</dbReference>
<dbReference type="SFLD" id="SFLDS00001">
    <property type="entry name" value="Enolase"/>
    <property type="match status" value="1"/>
</dbReference>
<proteinExistence type="inferred from homology"/>
<dbReference type="Pfam" id="PF13378">
    <property type="entry name" value="MR_MLE_C"/>
    <property type="match status" value="1"/>
</dbReference>
<feature type="active site" description="Proton acceptor; specific for (S)-substrate epimerization" evidence="5">
    <location>
        <position position="252"/>
    </location>
</feature>
<evidence type="ECO:0000256" key="7">
    <source>
        <dbReference type="RuleBase" id="RU366006"/>
    </source>
</evidence>
<organism evidence="9 10">
    <name type="scientific">Steroidobacter agaridevorans</name>
    <dbReference type="NCBI Taxonomy" id="2695856"/>
    <lineage>
        <taxon>Bacteria</taxon>
        <taxon>Pseudomonadati</taxon>
        <taxon>Pseudomonadota</taxon>
        <taxon>Gammaproteobacteria</taxon>
        <taxon>Steroidobacterales</taxon>
        <taxon>Steroidobacteraceae</taxon>
        <taxon>Steroidobacter</taxon>
    </lineage>
</organism>
<accession>A0A829YJT4</accession>
<dbReference type="GO" id="GO:0016855">
    <property type="term" value="F:racemase and epimerase activity, acting on amino acids and derivatives"/>
    <property type="evidence" value="ECO:0007669"/>
    <property type="project" value="UniProtKB-UniRule"/>
</dbReference>
<name>A0A829YJT4_9GAMM</name>
<dbReference type="PROSITE" id="PS00909">
    <property type="entry name" value="MR_MLE_2"/>
    <property type="match status" value="1"/>
</dbReference>